<dbReference type="SUPFAM" id="SSF160631">
    <property type="entry name" value="SMI1/KNR4-like"/>
    <property type="match status" value="1"/>
</dbReference>
<dbReference type="RefSeq" id="WP_167982193.1">
    <property type="nucleotide sequence ID" value="NZ_JAATEJ010000004.1"/>
</dbReference>
<gene>
    <name evidence="2" type="ORF">HCN08_07915</name>
</gene>
<dbReference type="EMBL" id="JAATEJ010000004">
    <property type="protein sequence ID" value="NJP43326.1"/>
    <property type="molecule type" value="Genomic_DNA"/>
</dbReference>
<dbReference type="InterPro" id="IPR018958">
    <property type="entry name" value="Knr4/Smi1-like_dom"/>
</dbReference>
<dbReference type="Proteomes" id="UP000734511">
    <property type="component" value="Unassembled WGS sequence"/>
</dbReference>
<organism evidence="2 3">
    <name type="scientific">Actinacidiphila epipremni</name>
    <dbReference type="NCBI Taxonomy" id="2053013"/>
    <lineage>
        <taxon>Bacteria</taxon>
        <taxon>Bacillati</taxon>
        <taxon>Actinomycetota</taxon>
        <taxon>Actinomycetes</taxon>
        <taxon>Kitasatosporales</taxon>
        <taxon>Streptomycetaceae</taxon>
        <taxon>Actinacidiphila</taxon>
    </lineage>
</organism>
<proteinExistence type="predicted"/>
<dbReference type="Gene3D" id="3.40.1580.10">
    <property type="entry name" value="SMI1/KNR4-like"/>
    <property type="match status" value="1"/>
</dbReference>
<feature type="domain" description="Knr4/Smi1-like" evidence="1">
    <location>
        <begin position="44"/>
        <end position="197"/>
    </location>
</feature>
<comment type="caution">
    <text evidence="2">The sequence shown here is derived from an EMBL/GenBank/DDBJ whole genome shotgun (WGS) entry which is preliminary data.</text>
</comment>
<sequence>MGERTAWRPFLEQWSAEWIVGHDPAEAPPLDPEVVRDGWLGFAPASEAAVAAAEQRLGRRLPPSLREFLLVTDGWRDAGCFVYRMAGTAELAWLRDTEDRTWIEVYEELAEEALDSSEADGAGDAGDADEDDDVPFEVQEARVLARSLRLSLEGDAAVMLLDPDDVGEDGEWAAYWLASWSGEGPERFDSFADLMRKQWRSFHALRRPPGATRDHWDGVVERARGEALAGGIEAPLALLDEAQAFGRSRAEVLATQLRALLGEWQRHVANLLWNADRVEDLLDGPLFAAELLPLLVRHDRLAARHDLRPLPRLKEHGPAAVKELIEEYEARAAAPGFRLSFGNAEFDAAVHAVVDPLAAHPAFADAADPVRPARDEPVVVRHLTAVMTSGGPVAAAAAAPSPAEARAALLAQAWPALLAAVPLWRPVCADHIAPISLLADPVLARLLTPERARALLATPRG</sequence>
<protein>
    <submittedName>
        <fullName evidence="2">SMI1/KNR4 family protein</fullName>
    </submittedName>
</protein>
<accession>A0ABX0ZJ56</accession>
<keyword evidence="3" id="KW-1185">Reference proteome</keyword>
<evidence type="ECO:0000313" key="3">
    <source>
        <dbReference type="Proteomes" id="UP000734511"/>
    </source>
</evidence>
<dbReference type="InterPro" id="IPR037883">
    <property type="entry name" value="Knr4/Smi1-like_sf"/>
</dbReference>
<dbReference type="Pfam" id="PF09346">
    <property type="entry name" value="SMI1_KNR4"/>
    <property type="match status" value="1"/>
</dbReference>
<name>A0ABX0ZJ56_9ACTN</name>
<evidence type="ECO:0000259" key="1">
    <source>
        <dbReference type="SMART" id="SM00860"/>
    </source>
</evidence>
<evidence type="ECO:0000313" key="2">
    <source>
        <dbReference type="EMBL" id="NJP43326.1"/>
    </source>
</evidence>
<reference evidence="2 3" key="1">
    <citation type="submission" date="2020-03" db="EMBL/GenBank/DDBJ databases">
        <title>WGS of actinomycetes isolated from Thailand.</title>
        <authorList>
            <person name="Thawai C."/>
        </authorList>
    </citation>
    <scope>NUCLEOTIDE SEQUENCE [LARGE SCALE GENOMIC DNA]</scope>
    <source>
        <strain evidence="2 3">PRB2-1</strain>
    </source>
</reference>
<dbReference type="SMART" id="SM00860">
    <property type="entry name" value="SMI1_KNR4"/>
    <property type="match status" value="1"/>
</dbReference>